<dbReference type="InterPro" id="IPR036047">
    <property type="entry name" value="F-box-like_dom_sf"/>
</dbReference>
<dbReference type="Proteomes" id="UP001345219">
    <property type="component" value="Chromosome 23"/>
</dbReference>
<dbReference type="InterPro" id="IPR001810">
    <property type="entry name" value="F-box_dom"/>
</dbReference>
<dbReference type="Pfam" id="PF24750">
    <property type="entry name" value="b-prop_At3g26010-like"/>
    <property type="match status" value="1"/>
</dbReference>
<comment type="caution">
    <text evidence="2">The sequence shown here is derived from an EMBL/GenBank/DDBJ whole genome shotgun (WGS) entry which is preliminary data.</text>
</comment>
<dbReference type="SMART" id="SM00256">
    <property type="entry name" value="FBOX"/>
    <property type="match status" value="1"/>
</dbReference>
<dbReference type="SUPFAM" id="SSF117281">
    <property type="entry name" value="Kelch motif"/>
    <property type="match status" value="1"/>
</dbReference>
<feature type="domain" description="F-box" evidence="1">
    <location>
        <begin position="27"/>
        <end position="67"/>
    </location>
</feature>
<dbReference type="Pfam" id="PF00646">
    <property type="entry name" value="F-box"/>
    <property type="match status" value="1"/>
</dbReference>
<gene>
    <name evidence="2" type="ORF">SAY87_029757</name>
</gene>
<dbReference type="InterPro" id="IPR055290">
    <property type="entry name" value="At3g26010-like"/>
</dbReference>
<accession>A0AAN7KC93</accession>
<name>A0AAN7KC93_9MYRT</name>
<evidence type="ECO:0000259" key="1">
    <source>
        <dbReference type="SMART" id="SM00256"/>
    </source>
</evidence>
<dbReference type="InterPro" id="IPR015915">
    <property type="entry name" value="Kelch-typ_b-propeller"/>
</dbReference>
<reference evidence="2 3" key="1">
    <citation type="journal article" date="2023" name="Hortic Res">
        <title>Pangenome of water caltrop reveals structural variations and asymmetric subgenome divergence after allopolyploidization.</title>
        <authorList>
            <person name="Zhang X."/>
            <person name="Chen Y."/>
            <person name="Wang L."/>
            <person name="Yuan Y."/>
            <person name="Fang M."/>
            <person name="Shi L."/>
            <person name="Lu R."/>
            <person name="Comes H.P."/>
            <person name="Ma Y."/>
            <person name="Chen Y."/>
            <person name="Huang G."/>
            <person name="Zhou Y."/>
            <person name="Zheng Z."/>
            <person name="Qiu Y."/>
        </authorList>
    </citation>
    <scope>NUCLEOTIDE SEQUENCE [LARGE SCALE GENOMIC DNA]</scope>
    <source>
        <tissue evidence="2">Roots</tissue>
    </source>
</reference>
<organism evidence="2 3">
    <name type="scientific">Trapa incisa</name>
    <dbReference type="NCBI Taxonomy" id="236973"/>
    <lineage>
        <taxon>Eukaryota</taxon>
        <taxon>Viridiplantae</taxon>
        <taxon>Streptophyta</taxon>
        <taxon>Embryophyta</taxon>
        <taxon>Tracheophyta</taxon>
        <taxon>Spermatophyta</taxon>
        <taxon>Magnoliopsida</taxon>
        <taxon>eudicotyledons</taxon>
        <taxon>Gunneridae</taxon>
        <taxon>Pentapetalae</taxon>
        <taxon>rosids</taxon>
        <taxon>malvids</taxon>
        <taxon>Myrtales</taxon>
        <taxon>Lythraceae</taxon>
        <taxon>Trapa</taxon>
    </lineage>
</organism>
<dbReference type="EMBL" id="JAXIOK010000009">
    <property type="protein sequence ID" value="KAK4761873.1"/>
    <property type="molecule type" value="Genomic_DNA"/>
</dbReference>
<dbReference type="PANTHER" id="PTHR35546:SF115">
    <property type="entry name" value="F-BOX DOMAIN-CONTAINING PROTEIN"/>
    <property type="match status" value="1"/>
</dbReference>
<dbReference type="NCBIfam" id="TIGR01640">
    <property type="entry name" value="F_box_assoc_1"/>
    <property type="match status" value="1"/>
</dbReference>
<dbReference type="AlphaFoldDB" id="A0AAN7KC93"/>
<evidence type="ECO:0000313" key="2">
    <source>
        <dbReference type="EMBL" id="KAK4761873.1"/>
    </source>
</evidence>
<evidence type="ECO:0000313" key="3">
    <source>
        <dbReference type="Proteomes" id="UP001345219"/>
    </source>
</evidence>
<keyword evidence="3" id="KW-1185">Reference proteome</keyword>
<proteinExistence type="predicted"/>
<dbReference type="PANTHER" id="PTHR35546">
    <property type="entry name" value="F-BOX PROTEIN INTERACTION DOMAIN PROTEIN-RELATED"/>
    <property type="match status" value="1"/>
</dbReference>
<dbReference type="SUPFAM" id="SSF81383">
    <property type="entry name" value="F-box domain"/>
    <property type="match status" value="1"/>
</dbReference>
<protein>
    <recommendedName>
        <fullName evidence="1">F-box domain-containing protein</fullName>
    </recommendedName>
</protein>
<dbReference type="InterPro" id="IPR017451">
    <property type="entry name" value="F-box-assoc_interact_dom"/>
</dbReference>
<sequence>MVSSWKMKSQQSSGSLQVSLAAEFISGNADLLGEILLRLPARSLVKFKCVSKLWLSTISHPHFCRRHARRHSSSGHPTGVFLRTNPNSQDSQYQLLPLNPESPPGTLSECQNFLPHPAGTKILQSCNGLLLCCSVKKIGHSRDFYVFNPTTRQKAAIPPLGSTSTSSGITVFGASLAFDPCKSIHYKVVFVRSTDSSSYYYQIEVYSSDDGAWRLSGSPFVAPFDMVFDNGVFWNGAIHWISPSGYSLGFDVEKEQLGTMISPRVPISRNTGTRRFRYFGGSNGHLHFFEIYGSQTTQFKVFELERDYSQWSMKYEVELDSIVQRFPEIVRDHVDPREEKHYYAFVVLLLVNEGNNDTSMLIHVPGKILSYKISDKSFEKLYEIPPSHSKGYGYLQYGWLDAYEFMDSLSPV</sequence>
<dbReference type="InterPro" id="IPR056592">
    <property type="entry name" value="Beta-prop_At3g26010-like"/>
</dbReference>